<accession>A0A495W8A0</accession>
<reference evidence="1 2" key="1">
    <citation type="submission" date="2018-10" db="EMBL/GenBank/DDBJ databases">
        <title>Sequencing the genomes of 1000 actinobacteria strains.</title>
        <authorList>
            <person name="Klenk H.-P."/>
        </authorList>
    </citation>
    <scope>NUCLEOTIDE SEQUENCE [LARGE SCALE GENOMIC DNA]</scope>
    <source>
        <strain evidence="1 2">DSM 43800</strain>
    </source>
</reference>
<proteinExistence type="predicted"/>
<dbReference type="Pfam" id="PF10824">
    <property type="entry name" value="T7SS_ESX_EspC"/>
    <property type="match status" value="1"/>
</dbReference>
<dbReference type="InterPro" id="IPR022536">
    <property type="entry name" value="EspC"/>
</dbReference>
<dbReference type="GO" id="GO:0009306">
    <property type="term" value="P:protein secretion"/>
    <property type="evidence" value="ECO:0007669"/>
    <property type="project" value="InterPro"/>
</dbReference>
<name>A0A495W8A0_9PSEU</name>
<organism evidence="1 2">
    <name type="scientific">Saccharothrix australiensis</name>
    <dbReference type="NCBI Taxonomy" id="2072"/>
    <lineage>
        <taxon>Bacteria</taxon>
        <taxon>Bacillati</taxon>
        <taxon>Actinomycetota</taxon>
        <taxon>Actinomycetes</taxon>
        <taxon>Pseudonocardiales</taxon>
        <taxon>Pseudonocardiaceae</taxon>
        <taxon>Saccharothrix</taxon>
    </lineage>
</organism>
<dbReference type="RefSeq" id="WP_121008937.1">
    <property type="nucleotide sequence ID" value="NZ_RBXO01000001.1"/>
</dbReference>
<dbReference type="Proteomes" id="UP000282084">
    <property type="component" value="Unassembled WGS sequence"/>
</dbReference>
<gene>
    <name evidence="1" type="ORF">C8E97_6038</name>
</gene>
<keyword evidence="2" id="KW-1185">Reference proteome</keyword>
<comment type="caution">
    <text evidence="1">The sequence shown here is derived from an EMBL/GenBank/DDBJ whole genome shotgun (WGS) entry which is preliminary data.</text>
</comment>
<evidence type="ECO:0000313" key="1">
    <source>
        <dbReference type="EMBL" id="RKT57320.1"/>
    </source>
</evidence>
<dbReference type="EMBL" id="RBXO01000001">
    <property type="protein sequence ID" value="RKT57320.1"/>
    <property type="molecule type" value="Genomic_DNA"/>
</dbReference>
<dbReference type="AlphaFoldDB" id="A0A495W8A0"/>
<evidence type="ECO:0000313" key="2">
    <source>
        <dbReference type="Proteomes" id="UP000282084"/>
    </source>
</evidence>
<protein>
    <submittedName>
        <fullName evidence="1">Excreted virulence factor EspC (Type VII ESX diderm)</fullName>
    </submittedName>
</protein>
<sequence length="106" mass="11532">MGDGYDVNAEQLRAHATNVAAIEARFAAVRAASAHIAQDDQAYGLLCGWISSVLEERHVKQDELIASVEENLSLVGEALRASADEYEAIDEANAQLMRSVDDRGMR</sequence>
<dbReference type="OrthoDB" id="3688882at2"/>